<evidence type="ECO:0000256" key="1">
    <source>
        <dbReference type="SAM" id="MobiDB-lite"/>
    </source>
</evidence>
<feature type="signal peptide" evidence="2">
    <location>
        <begin position="1"/>
        <end position="24"/>
    </location>
</feature>
<gene>
    <name evidence="3" type="ORF">CBI30_03540</name>
</gene>
<comment type="caution">
    <text evidence="3">The sequence shown here is derived from an EMBL/GenBank/DDBJ whole genome shotgun (WGS) entry which is preliminary data.</text>
</comment>
<sequence>MTIKRITLFAVLLATAFHFSFANAGEGAFGWIYTLDLQPKGKLEFEQRLQLNKQQAAGSYNAWYSRSELEYGVTNDFQVAGYLNAYYVNANQNYTNPEACGDSQTCTGGQPVPGSHDPAAPYRKSGVEGGSLEAIYRITNPVTSPVGIGLYLEPTIGKNKNEIEARLLLQSNFIDDRLVVAGNVVVANEQLKFVGNGNVPESMLDFLVGASYRFAPKWSGGVEARFHNDYSSYNLQNQVQKATFVGPNLHYAEKNWWVTGAWRYQLKGNTCMGDGTAECSNARVWDSHSVNEFIVKVGFPLN</sequence>
<organism evidence="3 4">
    <name type="scientific">Polynucleobacter aenigmaticus</name>
    <dbReference type="NCBI Taxonomy" id="1743164"/>
    <lineage>
        <taxon>Bacteria</taxon>
        <taxon>Pseudomonadati</taxon>
        <taxon>Pseudomonadota</taxon>
        <taxon>Betaproteobacteria</taxon>
        <taxon>Burkholderiales</taxon>
        <taxon>Burkholderiaceae</taxon>
        <taxon>Polynucleobacter</taxon>
    </lineage>
</organism>
<protein>
    <submittedName>
        <fullName evidence="3">Uncharacterized protein</fullName>
    </submittedName>
</protein>
<feature type="chain" id="PRO_5012829541" evidence="2">
    <location>
        <begin position="25"/>
        <end position="302"/>
    </location>
</feature>
<dbReference type="RefSeq" id="WP_088526942.1">
    <property type="nucleotide sequence ID" value="NZ_NGUO01000004.1"/>
</dbReference>
<evidence type="ECO:0000313" key="3">
    <source>
        <dbReference type="EMBL" id="OWS72272.1"/>
    </source>
</evidence>
<name>A0A254Q9S3_9BURK</name>
<evidence type="ECO:0000313" key="4">
    <source>
        <dbReference type="Proteomes" id="UP000198104"/>
    </source>
</evidence>
<proteinExistence type="predicted"/>
<dbReference type="Proteomes" id="UP000198104">
    <property type="component" value="Unassembled WGS sequence"/>
</dbReference>
<keyword evidence="2" id="KW-0732">Signal</keyword>
<keyword evidence="4" id="KW-1185">Reference proteome</keyword>
<dbReference type="AlphaFoldDB" id="A0A254Q9S3"/>
<dbReference type="OrthoDB" id="3078733at2"/>
<evidence type="ECO:0000256" key="2">
    <source>
        <dbReference type="SAM" id="SignalP"/>
    </source>
</evidence>
<dbReference type="EMBL" id="NGUO01000004">
    <property type="protein sequence ID" value="OWS72272.1"/>
    <property type="molecule type" value="Genomic_DNA"/>
</dbReference>
<accession>A0A254Q9S3</accession>
<feature type="region of interest" description="Disordered" evidence="1">
    <location>
        <begin position="100"/>
        <end position="120"/>
    </location>
</feature>
<reference evidence="3 4" key="1">
    <citation type="submission" date="2017-05" db="EMBL/GenBank/DDBJ databases">
        <title>Polynucleobacter sp. MWH-K35W1 isolated from the permanently anoxic monimolimnion of a meromictic lake.</title>
        <authorList>
            <person name="Hahn M.W."/>
        </authorList>
    </citation>
    <scope>NUCLEOTIDE SEQUENCE [LARGE SCALE GENOMIC DNA]</scope>
    <source>
        <strain evidence="3 4">MWH-K35W1</strain>
    </source>
</reference>
<dbReference type="Pfam" id="PF20367">
    <property type="entry name" value="DUF6662"/>
    <property type="match status" value="1"/>
</dbReference>
<dbReference type="InterPro" id="IPR046603">
    <property type="entry name" value="DUF6662"/>
</dbReference>